<dbReference type="Gene3D" id="1.10.600.10">
    <property type="entry name" value="Farnesyl Diphosphate Synthase"/>
    <property type="match status" value="1"/>
</dbReference>
<name>A0AAF3ENK3_9BILA</name>
<dbReference type="Pfam" id="PF00494">
    <property type="entry name" value="SQS_PSY"/>
    <property type="match status" value="1"/>
</dbReference>
<evidence type="ECO:0000313" key="1">
    <source>
        <dbReference type="Proteomes" id="UP000887575"/>
    </source>
</evidence>
<reference evidence="2" key="1">
    <citation type="submission" date="2024-02" db="UniProtKB">
        <authorList>
            <consortium name="WormBaseParasite"/>
        </authorList>
    </citation>
    <scope>IDENTIFICATION</scope>
</reference>
<organism evidence="1 2">
    <name type="scientific">Mesorhabditis belari</name>
    <dbReference type="NCBI Taxonomy" id="2138241"/>
    <lineage>
        <taxon>Eukaryota</taxon>
        <taxon>Metazoa</taxon>
        <taxon>Ecdysozoa</taxon>
        <taxon>Nematoda</taxon>
        <taxon>Chromadorea</taxon>
        <taxon>Rhabditida</taxon>
        <taxon>Rhabditina</taxon>
        <taxon>Rhabditomorpha</taxon>
        <taxon>Rhabditoidea</taxon>
        <taxon>Rhabditidae</taxon>
        <taxon>Mesorhabditinae</taxon>
        <taxon>Mesorhabditis</taxon>
    </lineage>
</organism>
<evidence type="ECO:0000313" key="2">
    <source>
        <dbReference type="WBParaSite" id="MBELARI_LOCUS15518"/>
    </source>
</evidence>
<dbReference type="WBParaSite" id="MBELARI_LOCUS15518">
    <property type="protein sequence ID" value="MBELARI_LOCUS15518"/>
    <property type="gene ID" value="MBELARI_LOCUS15518"/>
</dbReference>
<dbReference type="SUPFAM" id="SSF48576">
    <property type="entry name" value="Terpenoid synthases"/>
    <property type="match status" value="1"/>
</dbReference>
<accession>A0AAF3ENK3</accession>
<dbReference type="InterPro" id="IPR008949">
    <property type="entry name" value="Isoprenoid_synthase_dom_sf"/>
</dbReference>
<protein>
    <submittedName>
        <fullName evidence="2">NADH dehydrogenase (Ubiquinone) complex I, assembly factor 6</fullName>
    </submittedName>
</protein>
<dbReference type="InterPro" id="IPR002060">
    <property type="entry name" value="Squ/phyt_synthse"/>
</dbReference>
<proteinExistence type="predicted"/>
<dbReference type="AlphaFoldDB" id="A0AAF3ENK3"/>
<dbReference type="Proteomes" id="UP000887575">
    <property type="component" value="Unassembled WGS sequence"/>
</dbReference>
<sequence length="352" mass="39377">MKVLPKSASLLHAFKSSSIIHFSIAQYSTDFSHLPGARQPKKPQKSTSRRLLEISHEQVVSSFKHSVDLVRQHDFDNYIGGLFSPKAAQPGIFAVLAFNVELAQIREKVGADSKSTTGIYRLQFWKDTLESIFNKRVGPVPRQPIAIALCSFASTSPFLLWESIVTARQQTIGDRQFKTVDEACKYGLSTWGSVIKLWMNSLATISPNASSLIDHPQAIQAAEHVATAFSMANMVRSALPLLSRGIVLLPADLCSIHGVTPDRLYNKKQENESKGVIRDLINIASDELLKARSLKAAVPKELRPALLSFVASCEYIIRTTKKADYLLFDKKLQRRNALLPWTLLWRRARDSY</sequence>
<keyword evidence="1" id="KW-1185">Reference proteome</keyword>